<proteinExistence type="predicted"/>
<dbReference type="Proteomes" id="UP000199664">
    <property type="component" value="Unassembled WGS sequence"/>
</dbReference>
<protein>
    <submittedName>
        <fullName evidence="2">Uncharacterized protein</fullName>
    </submittedName>
</protein>
<gene>
    <name evidence="2" type="ORF">SAMN04515666_11943</name>
</gene>
<evidence type="ECO:0000313" key="2">
    <source>
        <dbReference type="EMBL" id="SEM69555.1"/>
    </source>
</evidence>
<dbReference type="EMBL" id="FOAN01000019">
    <property type="protein sequence ID" value="SEM69555.1"/>
    <property type="molecule type" value="Genomic_DNA"/>
</dbReference>
<dbReference type="STRING" id="1036779.SAMN04515666_11943"/>
<organism evidence="2 3">
    <name type="scientific">Bosea lupini</name>
    <dbReference type="NCBI Taxonomy" id="1036779"/>
    <lineage>
        <taxon>Bacteria</taxon>
        <taxon>Pseudomonadati</taxon>
        <taxon>Pseudomonadota</taxon>
        <taxon>Alphaproteobacteria</taxon>
        <taxon>Hyphomicrobiales</taxon>
        <taxon>Boseaceae</taxon>
        <taxon>Bosea</taxon>
    </lineage>
</organism>
<dbReference type="AlphaFoldDB" id="A0A1H8AFK8"/>
<evidence type="ECO:0000256" key="1">
    <source>
        <dbReference type="SAM" id="MobiDB-lite"/>
    </source>
</evidence>
<reference evidence="3" key="1">
    <citation type="submission" date="2016-10" db="EMBL/GenBank/DDBJ databases">
        <authorList>
            <person name="Varghese N."/>
            <person name="Submissions S."/>
        </authorList>
    </citation>
    <scope>NUCLEOTIDE SEQUENCE [LARGE SCALE GENOMIC DNA]</scope>
    <source>
        <strain evidence="3">LMG 26383,CCUG 61248,R- 45681</strain>
    </source>
</reference>
<keyword evidence="3" id="KW-1185">Reference proteome</keyword>
<feature type="region of interest" description="Disordered" evidence="1">
    <location>
        <begin position="40"/>
        <end position="71"/>
    </location>
</feature>
<feature type="compositionally biased region" description="Low complexity" evidence="1">
    <location>
        <begin position="43"/>
        <end position="56"/>
    </location>
</feature>
<accession>A0A1H8AFK8</accession>
<evidence type="ECO:0000313" key="3">
    <source>
        <dbReference type="Proteomes" id="UP000199664"/>
    </source>
</evidence>
<sequence>MTSCPGCRGRGFRIITQDGTRPACISCAGSGRLAPLAVPPPAAAAAAGHLPPARAPSLTGRRPFSQLEPTR</sequence>
<name>A0A1H8AFK8_9HYPH</name>